<sequence>MEELTSFRATLSHRHYGEGAFEHRKKQHSLKDLKIMTYGSAKSTKSLFRYVNQEYLQHADGYPATLLIGLAGVADLTEQEQSDLAINIVSIADQQRQTDLYLHAACHIKLLSHDGRAYLGSQNLSYGAEPYFNGANSKKEHFHRFHEVVLRVEDPDLSWVDNLFSLVLADHPLWVKVTSEHMDSKRARALVAAFVENAQLKRVIDHLSAAIDLDTFIQSSPQLMSVEFSSMNNTELCKAVSAIAVAEDAAPLFDLFKSNLLPDPDFSWFKREAVLEELKGIISAVGEGFRAKSALEELMEDDAPLLLDDGNDRRLVERIRALATLHDLESLEDYVVRHRGSIIHSIIESPDYSQDYMFGAIDNDGNVDESMLNQRFSSSVVEWDEDSEGELHRHEREIMTIDQKLGQVDTAKLRADLRALFDSEVNTLWGSEVLHRAEALSMAIKKLYAHELKDKAFMRFVYQLRAGKTGVWSAKWFKGG</sequence>
<reference evidence="1 2" key="1">
    <citation type="submission" date="2020-04" db="EMBL/GenBank/DDBJ databases">
        <title>Molecular characterization of pseudomonads from Agaricus bisporus reveal novel blotch 2 pathogens in Western Europe.</title>
        <authorList>
            <person name="Taparia T."/>
            <person name="Krijger M."/>
            <person name="Haynes E."/>
            <person name="Elpinstone J.G."/>
            <person name="Noble R."/>
            <person name="Van Der Wolf J."/>
        </authorList>
    </citation>
    <scope>NUCLEOTIDE SEQUENCE [LARGE SCALE GENOMIC DNA]</scope>
    <source>
        <strain evidence="1 2">IPO3781</strain>
    </source>
</reference>
<gene>
    <name evidence="1" type="ORF">HX828_19180</name>
</gene>
<accession>A0A7Y8K7K6</accession>
<name>A0A7Y8K7K6_9PSED</name>
<proteinExistence type="predicted"/>
<evidence type="ECO:0000313" key="1">
    <source>
        <dbReference type="EMBL" id="NWE77695.1"/>
    </source>
</evidence>
<comment type="caution">
    <text evidence="1">The sequence shown here is derived from an EMBL/GenBank/DDBJ whole genome shotgun (WGS) entry which is preliminary data.</text>
</comment>
<dbReference type="RefSeq" id="WP_177114996.1">
    <property type="nucleotide sequence ID" value="NZ_JACARF010000023.1"/>
</dbReference>
<dbReference type="EMBL" id="JACARF010000023">
    <property type="protein sequence ID" value="NWE77695.1"/>
    <property type="molecule type" value="Genomic_DNA"/>
</dbReference>
<dbReference type="Proteomes" id="UP000537188">
    <property type="component" value="Unassembled WGS sequence"/>
</dbReference>
<dbReference type="AlphaFoldDB" id="A0A7Y8K7K6"/>
<organism evidence="1 2">
    <name type="scientific">Pseudomonas yamanorum</name>
    <dbReference type="NCBI Taxonomy" id="515393"/>
    <lineage>
        <taxon>Bacteria</taxon>
        <taxon>Pseudomonadati</taxon>
        <taxon>Pseudomonadota</taxon>
        <taxon>Gammaproteobacteria</taxon>
        <taxon>Pseudomonadales</taxon>
        <taxon>Pseudomonadaceae</taxon>
        <taxon>Pseudomonas</taxon>
    </lineage>
</organism>
<evidence type="ECO:0000313" key="2">
    <source>
        <dbReference type="Proteomes" id="UP000537188"/>
    </source>
</evidence>
<protein>
    <submittedName>
        <fullName evidence="1">Uncharacterized protein</fullName>
    </submittedName>
</protein>